<reference evidence="5" key="1">
    <citation type="submission" date="2016-06" db="UniProtKB">
        <authorList>
            <consortium name="WormBaseParasite"/>
        </authorList>
    </citation>
    <scope>IDENTIFICATION</scope>
</reference>
<dbReference type="SUPFAM" id="SSF56112">
    <property type="entry name" value="Protein kinase-like (PK-like)"/>
    <property type="match status" value="1"/>
</dbReference>
<evidence type="ECO:0000259" key="2">
    <source>
        <dbReference type="PROSITE" id="PS50011"/>
    </source>
</evidence>
<dbReference type="PANTHER" id="PTHR11909">
    <property type="entry name" value="CASEIN KINASE-RELATED"/>
    <property type="match status" value="1"/>
</dbReference>
<name>A0A183IXI6_9BILA</name>
<sequence length="306" mass="35977">MRGALSPYIPRIEIESRFSRTHRLALEAEVLKKLQNRPHVLQFIDNGVSNNVCFLVMQMAGRNLTTLKRKCSRQHFTLCTVVLLGIQCIESVRQVHEVGYIHRDVKPRNFVVGIEEHDRRIVYILDFGLARRFRQEDGIMCQPRPKAKFRGTTRYASPNAHQGKELGRHDDLWSILYSLVDMYKGDLPWRTVKKEVVGEIKNNIKPEQLFDDMPKQFYEIWNKLKAASYADQPDYDWYTQQMRDIMKANDYEENASFDWELIRPCSFSSLTRFKRSTSLFKKAMSAIMCKVRARKNSQMKKANLMN</sequence>
<dbReference type="GO" id="GO:0005524">
    <property type="term" value="F:ATP binding"/>
    <property type="evidence" value="ECO:0007669"/>
    <property type="project" value="InterPro"/>
</dbReference>
<dbReference type="PROSITE" id="PS50011">
    <property type="entry name" value="PROTEIN_KINASE_DOM"/>
    <property type="match status" value="1"/>
</dbReference>
<accession>A0A183IXI6</accession>
<dbReference type="Gene3D" id="1.10.510.10">
    <property type="entry name" value="Transferase(Phosphotransferase) domain 1"/>
    <property type="match status" value="1"/>
</dbReference>
<dbReference type="InterPro" id="IPR050235">
    <property type="entry name" value="CK1_Ser-Thr_kinase"/>
</dbReference>
<feature type="domain" description="Protein kinase" evidence="2">
    <location>
        <begin position="1"/>
        <end position="246"/>
    </location>
</feature>
<evidence type="ECO:0000313" key="3">
    <source>
        <dbReference type="EMBL" id="VDP16556.1"/>
    </source>
</evidence>
<dbReference type="InterPro" id="IPR000719">
    <property type="entry name" value="Prot_kinase_dom"/>
</dbReference>
<dbReference type="InterPro" id="IPR008271">
    <property type="entry name" value="Ser/Thr_kinase_AS"/>
</dbReference>
<dbReference type="Proteomes" id="UP000270296">
    <property type="component" value="Unassembled WGS sequence"/>
</dbReference>
<dbReference type="Pfam" id="PF00069">
    <property type="entry name" value="Pkinase"/>
    <property type="match status" value="1"/>
</dbReference>
<evidence type="ECO:0000256" key="1">
    <source>
        <dbReference type="ARBA" id="ARBA00012513"/>
    </source>
</evidence>
<gene>
    <name evidence="3" type="ORF">SBAD_LOCUS8334</name>
</gene>
<dbReference type="SMART" id="SM00220">
    <property type="entry name" value="S_TKc"/>
    <property type="match status" value="1"/>
</dbReference>
<dbReference type="GO" id="GO:0004674">
    <property type="term" value="F:protein serine/threonine kinase activity"/>
    <property type="evidence" value="ECO:0007669"/>
    <property type="project" value="UniProtKB-EC"/>
</dbReference>
<evidence type="ECO:0000313" key="4">
    <source>
        <dbReference type="Proteomes" id="UP000270296"/>
    </source>
</evidence>
<organism evidence="5">
    <name type="scientific">Soboliphyme baturini</name>
    <dbReference type="NCBI Taxonomy" id="241478"/>
    <lineage>
        <taxon>Eukaryota</taxon>
        <taxon>Metazoa</taxon>
        <taxon>Ecdysozoa</taxon>
        <taxon>Nematoda</taxon>
        <taxon>Enoplea</taxon>
        <taxon>Dorylaimia</taxon>
        <taxon>Dioctophymatida</taxon>
        <taxon>Dioctophymatoidea</taxon>
        <taxon>Soboliphymatidae</taxon>
        <taxon>Soboliphyme</taxon>
    </lineage>
</organism>
<dbReference type="EC" id="2.7.11.1" evidence="1"/>
<dbReference type="AlphaFoldDB" id="A0A183IXI6"/>
<evidence type="ECO:0000313" key="5">
    <source>
        <dbReference type="WBParaSite" id="SBAD_0000864301-mRNA-1"/>
    </source>
</evidence>
<dbReference type="WBParaSite" id="SBAD_0000864301-mRNA-1">
    <property type="protein sequence ID" value="SBAD_0000864301-mRNA-1"/>
    <property type="gene ID" value="SBAD_0000864301"/>
</dbReference>
<proteinExistence type="predicted"/>
<keyword evidence="4" id="KW-1185">Reference proteome</keyword>
<reference evidence="3 4" key="2">
    <citation type="submission" date="2018-11" db="EMBL/GenBank/DDBJ databases">
        <authorList>
            <consortium name="Pathogen Informatics"/>
        </authorList>
    </citation>
    <scope>NUCLEOTIDE SEQUENCE [LARGE SCALE GENOMIC DNA]</scope>
</reference>
<dbReference type="OrthoDB" id="5979581at2759"/>
<dbReference type="InterPro" id="IPR011009">
    <property type="entry name" value="Kinase-like_dom_sf"/>
</dbReference>
<dbReference type="EMBL" id="UZAM01011489">
    <property type="protein sequence ID" value="VDP16556.1"/>
    <property type="molecule type" value="Genomic_DNA"/>
</dbReference>
<dbReference type="PROSITE" id="PS00108">
    <property type="entry name" value="PROTEIN_KINASE_ST"/>
    <property type="match status" value="1"/>
</dbReference>
<protein>
    <recommendedName>
        <fullName evidence="1">non-specific serine/threonine protein kinase</fullName>
        <ecNumber evidence="1">2.7.11.1</ecNumber>
    </recommendedName>
</protein>